<dbReference type="PANTHER" id="PTHR32305:SF15">
    <property type="entry name" value="PROTEIN RHSA-RELATED"/>
    <property type="match status" value="1"/>
</dbReference>
<proteinExistence type="predicted"/>
<sequence length="492" mass="52721">MTNSVIPNINSVILNGVKDLGVIVSLFFLFVSPVSASTTTSRITIPLSTNSTLVISNTDSTVDKKIIISDHLSSTRVILNEDGTESSSLSYYPYGEQFNNLTPLRPRLREGAAIYQFNNRLYTGQRKVPGDNLYNYNARFYNPTLGVFTQPDTVEGPNRFAYVGGNPIMANDPSGHCIPCIIGIGALVGAMVSSPMSSTEADTPGEIARVQEWEASGGPEFNYLMGRMIPGVGQGMGLAELARGEDILGRDVSRGRKIMNVADIALMSATSANSLLGARNTAIQSARVAQYEGGAELLAARSVEEAQEVLSGQSPLSYSKIPFRESLRTGSLGTYNSYNQEISLASTDVLNSLKHEGVHALQDINGHPGSEFATIWGPKTIVGEAKDVLLGRTDSSWLKSMAREDYKSLWNDYDSELMAYASANKGSISAQIGGAMGSTSSRLLFNQGNAVKASGMGVSIGITAVQPLGYFAQLQAQVMASINGGYERIKFK</sequence>
<dbReference type="NCBIfam" id="TIGR03696">
    <property type="entry name" value="Rhs_assc_core"/>
    <property type="match status" value="1"/>
</dbReference>
<evidence type="ECO:0000313" key="1">
    <source>
        <dbReference type="EMBL" id="OGK18809.1"/>
    </source>
</evidence>
<accession>A0A1F7GIU8</accession>
<dbReference type="Gene3D" id="2.180.10.10">
    <property type="entry name" value="RHS repeat-associated core"/>
    <property type="match status" value="1"/>
</dbReference>
<comment type="caution">
    <text evidence="1">The sequence shown here is derived from an EMBL/GenBank/DDBJ whole genome shotgun (WGS) entry which is preliminary data.</text>
</comment>
<dbReference type="PANTHER" id="PTHR32305">
    <property type="match status" value="1"/>
</dbReference>
<gene>
    <name evidence="1" type="ORF">A2799_02005</name>
</gene>
<evidence type="ECO:0000313" key="2">
    <source>
        <dbReference type="Proteomes" id="UP000176850"/>
    </source>
</evidence>
<organism evidence="1 2">
    <name type="scientific">Candidatus Roizmanbacteria bacterium RIFCSPHIGHO2_01_FULL_39_24</name>
    <dbReference type="NCBI Taxonomy" id="1802032"/>
    <lineage>
        <taxon>Bacteria</taxon>
        <taxon>Candidatus Roizmaniibacteriota</taxon>
    </lineage>
</organism>
<dbReference type="EMBL" id="MFZH01000024">
    <property type="protein sequence ID" value="OGK18809.1"/>
    <property type="molecule type" value="Genomic_DNA"/>
</dbReference>
<reference evidence="1 2" key="1">
    <citation type="journal article" date="2016" name="Nat. Commun.">
        <title>Thousands of microbial genomes shed light on interconnected biogeochemical processes in an aquifer system.</title>
        <authorList>
            <person name="Anantharaman K."/>
            <person name="Brown C.T."/>
            <person name="Hug L.A."/>
            <person name="Sharon I."/>
            <person name="Castelle C.J."/>
            <person name="Probst A.J."/>
            <person name="Thomas B.C."/>
            <person name="Singh A."/>
            <person name="Wilkins M.J."/>
            <person name="Karaoz U."/>
            <person name="Brodie E.L."/>
            <person name="Williams K.H."/>
            <person name="Hubbard S.S."/>
            <person name="Banfield J.F."/>
        </authorList>
    </citation>
    <scope>NUCLEOTIDE SEQUENCE [LARGE SCALE GENOMIC DNA]</scope>
</reference>
<dbReference type="InterPro" id="IPR050708">
    <property type="entry name" value="T6SS_VgrG/RHS"/>
</dbReference>
<dbReference type="InterPro" id="IPR022385">
    <property type="entry name" value="Rhs_assc_core"/>
</dbReference>
<dbReference type="AlphaFoldDB" id="A0A1F7GIU8"/>
<evidence type="ECO:0008006" key="3">
    <source>
        <dbReference type="Google" id="ProtNLM"/>
    </source>
</evidence>
<name>A0A1F7GIU8_9BACT</name>
<dbReference type="Proteomes" id="UP000176850">
    <property type="component" value="Unassembled WGS sequence"/>
</dbReference>
<protein>
    <recommendedName>
        <fullName evidence="3">RHS repeat-associated core domain-containing protein</fullName>
    </recommendedName>
</protein>